<dbReference type="SUPFAM" id="SSF54001">
    <property type="entry name" value="Cysteine proteinases"/>
    <property type="match status" value="1"/>
</dbReference>
<dbReference type="RefSeq" id="WP_146454496.1">
    <property type="nucleotide sequence ID" value="NZ_SJPW01000001.1"/>
</dbReference>
<dbReference type="EMBL" id="SJPW01000001">
    <property type="protein sequence ID" value="TWU60581.1"/>
    <property type="molecule type" value="Genomic_DNA"/>
</dbReference>
<name>A0A5C6FGH0_9BACT</name>
<evidence type="ECO:0000313" key="2">
    <source>
        <dbReference type="Proteomes" id="UP000318288"/>
    </source>
</evidence>
<gene>
    <name evidence="1" type="ORF">Poly51_08590</name>
</gene>
<sequence>MTTLSATDVSTVTNLAQHMREMRVRAESMRAEFATGDRGFFSPIEDDQVTHLWVSYHMARAALLEILHTIRTTAGKAREDNAAEFALAYTSALILIDAARTLRDQFGKDVLVRRKLNESYSLFGIDRNSFDTIQLSLTDPKNAIGVRRANHFYDDNRELFQRLSLADENVARLVSLIDVLRERVAIGAKRYLRARVHQLRQDTRERLVGQSFARSVYAIQEWGSRLVSSISTKPGHVARLPAHVADAIAAIIQPGDVFVTRKEAAVTNYFLPGFWPHAAMYVGNDQVVESLKDGVRVRTMDSPLGNDAIALIRPTLPAPQIDQAIRRAHSHVGKPYDFDFDFTRSDRMVCTEVVYRSYEGLGGMSFELKKRAGRQTISAEDLLELAVAGQSFSTVAVYCQRFGDALLTDHDVAPVMNATVATLKNNS</sequence>
<accession>A0A5C6FGH0</accession>
<organism evidence="1 2">
    <name type="scientific">Rubripirellula tenax</name>
    <dbReference type="NCBI Taxonomy" id="2528015"/>
    <lineage>
        <taxon>Bacteria</taxon>
        <taxon>Pseudomonadati</taxon>
        <taxon>Planctomycetota</taxon>
        <taxon>Planctomycetia</taxon>
        <taxon>Pirellulales</taxon>
        <taxon>Pirellulaceae</taxon>
        <taxon>Rubripirellula</taxon>
    </lineage>
</organism>
<dbReference type="InterPro" id="IPR038765">
    <property type="entry name" value="Papain-like_cys_pep_sf"/>
</dbReference>
<comment type="caution">
    <text evidence="1">The sequence shown here is derived from an EMBL/GenBank/DDBJ whole genome shotgun (WGS) entry which is preliminary data.</text>
</comment>
<evidence type="ECO:0000313" key="1">
    <source>
        <dbReference type="EMBL" id="TWU60581.1"/>
    </source>
</evidence>
<evidence type="ECO:0008006" key="3">
    <source>
        <dbReference type="Google" id="ProtNLM"/>
    </source>
</evidence>
<dbReference type="InterPro" id="IPR024453">
    <property type="entry name" value="Peptidase_C92"/>
</dbReference>
<dbReference type="Proteomes" id="UP000318288">
    <property type="component" value="Unassembled WGS sequence"/>
</dbReference>
<dbReference type="AlphaFoldDB" id="A0A5C6FGH0"/>
<keyword evidence="2" id="KW-1185">Reference proteome</keyword>
<proteinExistence type="predicted"/>
<reference evidence="1 2" key="1">
    <citation type="submission" date="2019-02" db="EMBL/GenBank/DDBJ databases">
        <title>Deep-cultivation of Planctomycetes and their phenomic and genomic characterization uncovers novel biology.</title>
        <authorList>
            <person name="Wiegand S."/>
            <person name="Jogler M."/>
            <person name="Boedeker C."/>
            <person name="Pinto D."/>
            <person name="Vollmers J."/>
            <person name="Rivas-Marin E."/>
            <person name="Kohn T."/>
            <person name="Peeters S.H."/>
            <person name="Heuer A."/>
            <person name="Rast P."/>
            <person name="Oberbeckmann S."/>
            <person name="Bunk B."/>
            <person name="Jeske O."/>
            <person name="Meyerdierks A."/>
            <person name="Storesund J.E."/>
            <person name="Kallscheuer N."/>
            <person name="Luecker S."/>
            <person name="Lage O.M."/>
            <person name="Pohl T."/>
            <person name="Merkel B.J."/>
            <person name="Hornburger P."/>
            <person name="Mueller R.-W."/>
            <person name="Bruemmer F."/>
            <person name="Labrenz M."/>
            <person name="Spormann A.M."/>
            <person name="Op Den Camp H."/>
            <person name="Overmann J."/>
            <person name="Amann R."/>
            <person name="Jetten M.S.M."/>
            <person name="Mascher T."/>
            <person name="Medema M.H."/>
            <person name="Devos D.P."/>
            <person name="Kaster A.-K."/>
            <person name="Ovreas L."/>
            <person name="Rohde M."/>
            <person name="Galperin M.Y."/>
            <person name="Jogler C."/>
        </authorList>
    </citation>
    <scope>NUCLEOTIDE SEQUENCE [LARGE SCALE GENOMIC DNA]</scope>
    <source>
        <strain evidence="1 2">Poly51</strain>
    </source>
</reference>
<protein>
    <recommendedName>
        <fullName evidence="3">Permuted papain-like amidase enzyme, YaeF/YiiX, C92 family</fullName>
    </recommendedName>
</protein>
<dbReference type="OrthoDB" id="195541at2"/>
<dbReference type="Gene3D" id="3.90.1720.10">
    <property type="entry name" value="endopeptidase domain like (from Nostoc punctiforme)"/>
    <property type="match status" value="1"/>
</dbReference>
<dbReference type="Pfam" id="PF05708">
    <property type="entry name" value="Peptidase_C92"/>
    <property type="match status" value="1"/>
</dbReference>